<accession>A0ABW0ZAA5</accession>
<dbReference type="Proteomes" id="UP001596072">
    <property type="component" value="Unassembled WGS sequence"/>
</dbReference>
<dbReference type="EMBL" id="JBHSNS010000001">
    <property type="protein sequence ID" value="MFC5727925.1"/>
    <property type="molecule type" value="Genomic_DNA"/>
</dbReference>
<proteinExistence type="predicted"/>
<dbReference type="InterPro" id="IPR001296">
    <property type="entry name" value="Glyco_trans_1"/>
</dbReference>
<evidence type="ECO:0000313" key="4">
    <source>
        <dbReference type="Proteomes" id="UP001596072"/>
    </source>
</evidence>
<reference evidence="4" key="1">
    <citation type="journal article" date="2019" name="Int. J. Syst. Evol. Microbiol.">
        <title>The Global Catalogue of Microorganisms (GCM) 10K type strain sequencing project: providing services to taxonomists for standard genome sequencing and annotation.</title>
        <authorList>
            <consortium name="The Broad Institute Genomics Platform"/>
            <consortium name="The Broad Institute Genome Sequencing Center for Infectious Disease"/>
            <person name="Wu L."/>
            <person name="Ma J."/>
        </authorList>
    </citation>
    <scope>NUCLEOTIDE SEQUENCE [LARGE SCALE GENOMIC DNA]</scope>
    <source>
        <strain evidence="4">YIM 94188</strain>
    </source>
</reference>
<comment type="caution">
    <text evidence="3">The sequence shown here is derived from an EMBL/GenBank/DDBJ whole genome shotgun (WGS) entry which is preliminary data.</text>
</comment>
<dbReference type="Gene3D" id="3.40.50.2000">
    <property type="entry name" value="Glycogen Phosphorylase B"/>
    <property type="match status" value="2"/>
</dbReference>
<dbReference type="RefSeq" id="WP_136436660.1">
    <property type="nucleotide sequence ID" value="NZ_JBHSNS010000001.1"/>
</dbReference>
<sequence>MTGGAMLIRVRAAAGRLARRVGGGQGPERRFPARPRMVFLILAVHGRSGVARATLNVASALAETHDVEIISVYSGRARPFEVDPRIAVRYLVPVPFRRLSTLSPALARKAAQPSRLLGDRLYSALTDEALSRELGRLGSGDVVVSTRPALHQVTARIAPEQVVRVGWDHFNYPGRQRPRGGGTGIRRAMPGLDAFIVLTEADRHDYRMDHPDARIEVIRNAVLWPIRTERPERDSRTVVAAGRLAPVKGFDRLVDAWSMVEADFPDWRCRIYGTGPLRAGLEEQVRSKSTTLELAGYSSDMMADLGRAELFVMSSRFEGLPMTLIEALTQGTPVVSFDCPRGPGEIVDEGNGRLVPDGDVPALAAALAELMADRELRTRLGVQALKDSRKYAIDQVAARWAALADDLAGNPERVAATVAARHARGRARAAQGSAAE</sequence>
<keyword evidence="4" id="KW-1185">Reference proteome</keyword>
<keyword evidence="1 3" id="KW-0808">Transferase</keyword>
<gene>
    <name evidence="3" type="ORF">ACFPQB_03285</name>
</gene>
<dbReference type="Pfam" id="PF00534">
    <property type="entry name" value="Glycos_transf_1"/>
    <property type="match status" value="1"/>
</dbReference>
<feature type="domain" description="Glycosyl transferase family 1" evidence="2">
    <location>
        <begin position="233"/>
        <end position="384"/>
    </location>
</feature>
<name>A0ABW0ZAA5_9ACTN</name>
<keyword evidence="3" id="KW-0328">Glycosyltransferase</keyword>
<dbReference type="GO" id="GO:0016757">
    <property type="term" value="F:glycosyltransferase activity"/>
    <property type="evidence" value="ECO:0007669"/>
    <property type="project" value="UniProtKB-KW"/>
</dbReference>
<evidence type="ECO:0000313" key="3">
    <source>
        <dbReference type="EMBL" id="MFC5727925.1"/>
    </source>
</evidence>
<evidence type="ECO:0000256" key="1">
    <source>
        <dbReference type="ARBA" id="ARBA00022679"/>
    </source>
</evidence>
<dbReference type="SUPFAM" id="SSF53756">
    <property type="entry name" value="UDP-Glycosyltransferase/glycogen phosphorylase"/>
    <property type="match status" value="1"/>
</dbReference>
<dbReference type="EC" id="2.4.-.-" evidence="3"/>
<evidence type="ECO:0000259" key="2">
    <source>
        <dbReference type="Pfam" id="PF00534"/>
    </source>
</evidence>
<organism evidence="3 4">
    <name type="scientific">Nocardioides vastitatis</name>
    <dbReference type="NCBI Taxonomy" id="2568655"/>
    <lineage>
        <taxon>Bacteria</taxon>
        <taxon>Bacillati</taxon>
        <taxon>Actinomycetota</taxon>
        <taxon>Actinomycetes</taxon>
        <taxon>Propionibacteriales</taxon>
        <taxon>Nocardioidaceae</taxon>
        <taxon>Nocardioides</taxon>
    </lineage>
</organism>
<protein>
    <submittedName>
        <fullName evidence="3">Glycosyltransferase</fullName>
        <ecNumber evidence="3">2.4.-.-</ecNumber>
    </submittedName>
</protein>
<dbReference type="PANTHER" id="PTHR12526">
    <property type="entry name" value="GLYCOSYLTRANSFERASE"/>
    <property type="match status" value="1"/>
</dbReference>